<organism evidence="1">
    <name type="scientific">marine sediment metagenome</name>
    <dbReference type="NCBI Taxonomy" id="412755"/>
    <lineage>
        <taxon>unclassified sequences</taxon>
        <taxon>metagenomes</taxon>
        <taxon>ecological metagenomes</taxon>
    </lineage>
</organism>
<dbReference type="EMBL" id="LAZR01000531">
    <property type="protein sequence ID" value="KKN65192.1"/>
    <property type="molecule type" value="Genomic_DNA"/>
</dbReference>
<gene>
    <name evidence="1" type="ORF">LCGC14_0483680</name>
</gene>
<sequence>MNWRHWFRHDWEKWSKAELATVNWANATKLEMNWKAEVQSRSCKTCNKMQVRRIDFEAK</sequence>
<protein>
    <submittedName>
        <fullName evidence="1">Uncharacterized protein</fullName>
    </submittedName>
</protein>
<reference evidence="1" key="1">
    <citation type="journal article" date="2015" name="Nature">
        <title>Complex archaea that bridge the gap between prokaryotes and eukaryotes.</title>
        <authorList>
            <person name="Spang A."/>
            <person name="Saw J.H."/>
            <person name="Jorgensen S.L."/>
            <person name="Zaremba-Niedzwiedzka K."/>
            <person name="Martijn J."/>
            <person name="Lind A.E."/>
            <person name="van Eijk R."/>
            <person name="Schleper C."/>
            <person name="Guy L."/>
            <person name="Ettema T.J."/>
        </authorList>
    </citation>
    <scope>NUCLEOTIDE SEQUENCE</scope>
</reference>
<evidence type="ECO:0000313" key="1">
    <source>
        <dbReference type="EMBL" id="KKN65192.1"/>
    </source>
</evidence>
<comment type="caution">
    <text evidence="1">The sequence shown here is derived from an EMBL/GenBank/DDBJ whole genome shotgun (WGS) entry which is preliminary data.</text>
</comment>
<accession>A0A0F9SRU3</accession>
<name>A0A0F9SRU3_9ZZZZ</name>
<proteinExistence type="predicted"/>
<dbReference type="AlphaFoldDB" id="A0A0F9SRU3"/>